<dbReference type="EMBL" id="BAABBV010000002">
    <property type="protein sequence ID" value="GAA4164465.1"/>
    <property type="molecule type" value="Genomic_DNA"/>
</dbReference>
<dbReference type="InterPro" id="IPR000073">
    <property type="entry name" value="AB_hydrolase_1"/>
</dbReference>
<name>A0ABP7ZME8_9MICO</name>
<evidence type="ECO:0000259" key="1">
    <source>
        <dbReference type="Pfam" id="PF12697"/>
    </source>
</evidence>
<dbReference type="SUPFAM" id="SSF53474">
    <property type="entry name" value="alpha/beta-Hydrolases"/>
    <property type="match status" value="1"/>
</dbReference>
<accession>A0ABP7ZME8</accession>
<evidence type="ECO:0000313" key="2">
    <source>
        <dbReference type="EMBL" id="GAA4164465.1"/>
    </source>
</evidence>
<keyword evidence="2" id="KW-0378">Hydrolase</keyword>
<dbReference type="InterPro" id="IPR029058">
    <property type="entry name" value="AB_hydrolase_fold"/>
</dbReference>
<dbReference type="PANTHER" id="PTHR43689">
    <property type="entry name" value="HYDROLASE"/>
    <property type="match status" value="1"/>
</dbReference>
<dbReference type="Proteomes" id="UP001415169">
    <property type="component" value="Unassembled WGS sequence"/>
</dbReference>
<feature type="domain" description="AB hydrolase-1" evidence="1">
    <location>
        <begin position="54"/>
        <end position="285"/>
    </location>
</feature>
<dbReference type="Gene3D" id="3.40.50.1820">
    <property type="entry name" value="alpha/beta hydrolase"/>
    <property type="match status" value="1"/>
</dbReference>
<evidence type="ECO:0000313" key="3">
    <source>
        <dbReference type="Proteomes" id="UP001415169"/>
    </source>
</evidence>
<organism evidence="2 3">
    <name type="scientific">Gryllotalpicola daejeonensis</name>
    <dbReference type="NCBI Taxonomy" id="993087"/>
    <lineage>
        <taxon>Bacteria</taxon>
        <taxon>Bacillati</taxon>
        <taxon>Actinomycetota</taxon>
        <taxon>Actinomycetes</taxon>
        <taxon>Micrococcales</taxon>
        <taxon>Microbacteriaceae</taxon>
        <taxon>Gryllotalpicola</taxon>
    </lineage>
</organism>
<sequence>MTLPTTAEHAYGLDEALPPIDWSVAPKGTRTYRFEAPSGSLAAWDLGDPANERVVMVPGITGSKEDFALLAPILADEGYFVQSYDLPGQYESADAGPAGDDGWSYELFVKDMVAFIEAGTTPVHLLGFSFAGIVAQLVAVQRPELVRTLTLLATPPLTGQVFRGIRTVGWLTRLPFFTKHNFGGVMIWNVRTNFSKVTPERLKFANARLDHTRRESVDGIVGLMMTTPNLYQELRDSAIPKLVVAGEHDLWRAKLYRRFAKRIGASVAVYATGHSPCETTPHQLALDMVQLFRTSEKLSAR</sequence>
<reference evidence="2" key="1">
    <citation type="journal article" date="2014" name="Int. J. Syst. Evol. Microbiol.">
        <title>Complete genome of a new Firmicutes species belonging to the dominant human colonic microbiota ('Ruminococcus bicirculans') reveals two chromosomes and a selective capacity to utilize plant glucans.</title>
        <authorList>
            <consortium name="NISC Comparative Sequencing Program"/>
            <person name="Wegmann U."/>
            <person name="Louis P."/>
            <person name="Goesmann A."/>
            <person name="Henrissat B."/>
            <person name="Duncan S.H."/>
            <person name="Flint H.J."/>
        </authorList>
    </citation>
    <scope>NUCLEOTIDE SEQUENCE</scope>
    <source>
        <strain evidence="2">JCM 17590</strain>
    </source>
</reference>
<dbReference type="PANTHER" id="PTHR43689:SF8">
    <property type="entry name" value="ALPHA_BETA-HYDROLASES SUPERFAMILY PROTEIN"/>
    <property type="match status" value="1"/>
</dbReference>
<comment type="caution">
    <text evidence="2">The sequence shown here is derived from an EMBL/GenBank/DDBJ whole genome shotgun (WGS) entry which is preliminary data.</text>
</comment>
<dbReference type="GO" id="GO:0016787">
    <property type="term" value="F:hydrolase activity"/>
    <property type="evidence" value="ECO:0007669"/>
    <property type="project" value="UniProtKB-KW"/>
</dbReference>
<proteinExistence type="predicted"/>
<dbReference type="RefSeq" id="WP_344792330.1">
    <property type="nucleotide sequence ID" value="NZ_BAABBV010000002.1"/>
</dbReference>
<gene>
    <name evidence="2" type="ORF">GCM10022286_26250</name>
</gene>
<keyword evidence="3" id="KW-1185">Reference proteome</keyword>
<reference evidence="2" key="2">
    <citation type="submission" date="2023-12" db="EMBL/GenBank/DDBJ databases">
        <authorList>
            <person name="Sun Q."/>
            <person name="Inoue M."/>
        </authorList>
    </citation>
    <scope>NUCLEOTIDE SEQUENCE</scope>
    <source>
        <strain evidence="2">JCM 17590</strain>
    </source>
</reference>
<protein>
    <submittedName>
        <fullName evidence="2">Alpha/beta hydrolase</fullName>
    </submittedName>
</protein>
<dbReference type="Pfam" id="PF12697">
    <property type="entry name" value="Abhydrolase_6"/>
    <property type="match status" value="1"/>
</dbReference>